<accession>A0A1H5W6Z2</accession>
<dbReference type="RefSeq" id="WP_104001889.1">
    <property type="nucleotide sequence ID" value="NZ_FNVQ01000001.1"/>
</dbReference>
<dbReference type="OrthoDB" id="6088159at2"/>
<sequence>MALFIGAYLPDRRLDDTPFSKALTRVAAGLAKLRQNTVQSSAPNVDLHFLMPGQSELPGFEGMRFHSYDPASRTLRIESSVPGRMLGSTHAEAFVIAAMQDAIDNAKEFFTSQKADFTSEEYFELVDRLIGVPMETVSYTSTTLN</sequence>
<organism evidence="1 2">
    <name type="scientific">Marinobacterium lutimaris</name>
    <dbReference type="NCBI Taxonomy" id="568106"/>
    <lineage>
        <taxon>Bacteria</taxon>
        <taxon>Pseudomonadati</taxon>
        <taxon>Pseudomonadota</taxon>
        <taxon>Gammaproteobacteria</taxon>
        <taxon>Oceanospirillales</taxon>
        <taxon>Oceanospirillaceae</taxon>
        <taxon>Marinobacterium</taxon>
    </lineage>
</organism>
<reference evidence="1 2" key="1">
    <citation type="submission" date="2016-10" db="EMBL/GenBank/DDBJ databases">
        <authorList>
            <person name="de Groot N.N."/>
        </authorList>
    </citation>
    <scope>NUCLEOTIDE SEQUENCE [LARGE SCALE GENOMIC DNA]</scope>
    <source>
        <strain evidence="1 2">DSM 22012</strain>
    </source>
</reference>
<keyword evidence="2" id="KW-1185">Reference proteome</keyword>
<evidence type="ECO:0000313" key="2">
    <source>
        <dbReference type="Proteomes" id="UP000236745"/>
    </source>
</evidence>
<evidence type="ECO:0000313" key="1">
    <source>
        <dbReference type="EMBL" id="SEF94597.1"/>
    </source>
</evidence>
<gene>
    <name evidence="1" type="ORF">SAMN05444390_101942</name>
</gene>
<dbReference type="AlphaFoldDB" id="A0A1H5W6Z2"/>
<dbReference type="EMBL" id="FNVQ01000001">
    <property type="protein sequence ID" value="SEF94597.1"/>
    <property type="molecule type" value="Genomic_DNA"/>
</dbReference>
<proteinExistence type="predicted"/>
<name>A0A1H5W6Z2_9GAMM</name>
<dbReference type="Proteomes" id="UP000236745">
    <property type="component" value="Unassembled WGS sequence"/>
</dbReference>
<protein>
    <submittedName>
        <fullName evidence="1">Uncharacterized protein</fullName>
    </submittedName>
</protein>